<evidence type="ECO:0000256" key="1">
    <source>
        <dbReference type="SAM" id="SignalP"/>
    </source>
</evidence>
<keyword evidence="3" id="KW-1185">Reference proteome</keyword>
<proteinExistence type="predicted"/>
<sequence>MVRSLAISLLAVAGAAVSAVVVPESRDPFNCTGVAAVSPWCRSSEVKYTRDVYYVGGRLINTGTANITADQLYVEKLTPSCGVQHPHPLVFFHGGAVSGVTWLNTPDGRTGFASYFLDRGYQVYLLDHTGVGRSSQEDTKEYVLWNSTGVESIQSGFTAPELNPTYPQAVLHTQWPGTGQKGDPYFDQFSKGVIPFTSNWTMGELSMRASGCDLLELIGPSYLISHSSGAQYPILLSNDCPDLVAGNINLDHSTQPFWNYGSALNAGSSIRPWGLANTPLTYDPPISNYTELNKEWDGNDTLALRRCYRQTEPARQLPNIAKVPYLCTTGEASVHATYDHCVINYLNQAGVKTDWIKLADVGVHGNGHFGHLELNNLDIANVVRALQATRGAADSICIAVNFYLHTQASPSAVVNFRVDASDATQSTDSATTAFMTLKDFALNKNSKAVDRKLAFSISLQPDQFSLMGIYLGSLKDFDSRIKSAMLKGLPDPTTDARELDWLPSVKDLNDDDPIEIPVRPIRIYSPRV</sequence>
<dbReference type="Gene3D" id="3.40.50.1820">
    <property type="entry name" value="alpha/beta hydrolase"/>
    <property type="match status" value="1"/>
</dbReference>
<keyword evidence="2" id="KW-0378">Hydrolase</keyword>
<dbReference type="InterPro" id="IPR029058">
    <property type="entry name" value="AB_hydrolase_fold"/>
</dbReference>
<feature type="signal peptide" evidence="1">
    <location>
        <begin position="1"/>
        <end position="19"/>
    </location>
</feature>
<reference evidence="2 3" key="1">
    <citation type="submission" date="2024-02" db="EMBL/GenBank/DDBJ databases">
        <title>First draft genome assembly of two strains of Seiridium cardinale.</title>
        <authorList>
            <person name="Emiliani G."/>
            <person name="Scali E."/>
        </authorList>
    </citation>
    <scope>NUCLEOTIDE SEQUENCE [LARGE SCALE GENOMIC DNA]</scope>
    <source>
        <strain evidence="2 3">BM-138-000479</strain>
    </source>
</reference>
<dbReference type="Gene3D" id="3.40.462.20">
    <property type="match status" value="1"/>
</dbReference>
<dbReference type="PANTHER" id="PTHR43194:SF4">
    <property type="entry name" value="AB HYDROLASE-1 DOMAIN-CONTAINING PROTEIN"/>
    <property type="match status" value="1"/>
</dbReference>
<dbReference type="CDD" id="cd12809">
    <property type="entry name" value="Esterase_713_like-2"/>
    <property type="match status" value="1"/>
</dbReference>
<dbReference type="SUPFAM" id="SSF53474">
    <property type="entry name" value="alpha/beta-Hydrolases"/>
    <property type="match status" value="1"/>
</dbReference>
<protein>
    <submittedName>
        <fullName evidence="2">Alpha/Beta hydrolase protein</fullName>
    </submittedName>
</protein>
<comment type="caution">
    <text evidence="2">The sequence shown here is derived from an EMBL/GenBank/DDBJ whole genome shotgun (WGS) entry which is preliminary data.</text>
</comment>
<dbReference type="InterPro" id="IPR050228">
    <property type="entry name" value="Carboxylesterase_BioH"/>
</dbReference>
<dbReference type="PANTHER" id="PTHR43194">
    <property type="entry name" value="HYDROLASE ALPHA/BETA FOLD FAMILY"/>
    <property type="match status" value="1"/>
</dbReference>
<name>A0ABR2X975_9PEZI</name>
<evidence type="ECO:0000313" key="3">
    <source>
        <dbReference type="Proteomes" id="UP001465668"/>
    </source>
</evidence>
<dbReference type="Gene3D" id="3.30.465.10">
    <property type="match status" value="1"/>
</dbReference>
<dbReference type="Proteomes" id="UP001465668">
    <property type="component" value="Unassembled WGS sequence"/>
</dbReference>
<dbReference type="GO" id="GO:0016787">
    <property type="term" value="F:hydrolase activity"/>
    <property type="evidence" value="ECO:0007669"/>
    <property type="project" value="UniProtKB-KW"/>
</dbReference>
<gene>
    <name evidence="2" type="ORF">SCAR479_13081</name>
</gene>
<accession>A0ABR2X975</accession>
<feature type="chain" id="PRO_5045950647" evidence="1">
    <location>
        <begin position="20"/>
        <end position="528"/>
    </location>
</feature>
<evidence type="ECO:0000313" key="2">
    <source>
        <dbReference type="EMBL" id="KAK9770270.1"/>
    </source>
</evidence>
<keyword evidence="1" id="KW-0732">Signal</keyword>
<dbReference type="EMBL" id="JARVKM010000097">
    <property type="protein sequence ID" value="KAK9770270.1"/>
    <property type="molecule type" value="Genomic_DNA"/>
</dbReference>
<dbReference type="InterPro" id="IPR016169">
    <property type="entry name" value="FAD-bd_PCMH_sub2"/>
</dbReference>
<organism evidence="2 3">
    <name type="scientific">Seiridium cardinale</name>
    <dbReference type="NCBI Taxonomy" id="138064"/>
    <lineage>
        <taxon>Eukaryota</taxon>
        <taxon>Fungi</taxon>
        <taxon>Dikarya</taxon>
        <taxon>Ascomycota</taxon>
        <taxon>Pezizomycotina</taxon>
        <taxon>Sordariomycetes</taxon>
        <taxon>Xylariomycetidae</taxon>
        <taxon>Amphisphaeriales</taxon>
        <taxon>Sporocadaceae</taxon>
        <taxon>Seiridium</taxon>
    </lineage>
</organism>